<evidence type="ECO:0000256" key="1">
    <source>
        <dbReference type="ARBA" id="ARBA00007553"/>
    </source>
</evidence>
<reference evidence="4" key="1">
    <citation type="submission" date="2020-12" db="EMBL/GenBank/DDBJ databases">
        <title>Taurinivorans muris gen. nov., sp. nov., fundamental and realized metabolic niche of a ubiquitous sulfidogenic bacterium in the murine intestine.</title>
        <authorList>
            <person name="Ye H."/>
            <person name="Hanson B.T."/>
            <person name="Loy A."/>
        </authorList>
    </citation>
    <scope>NUCLEOTIDE SEQUENCE</scope>
    <source>
        <strain evidence="4">LT0009</strain>
    </source>
</reference>
<dbReference type="PANTHER" id="PTHR11022:SF41">
    <property type="entry name" value="PEPTIDOGLYCAN-RECOGNITION PROTEIN LC-RELATED"/>
    <property type="match status" value="1"/>
</dbReference>
<dbReference type="InterPro" id="IPR036505">
    <property type="entry name" value="Amidase/PGRP_sf"/>
</dbReference>
<proteinExistence type="inferred from homology"/>
<evidence type="ECO:0000259" key="2">
    <source>
        <dbReference type="SMART" id="SM00644"/>
    </source>
</evidence>
<comment type="similarity">
    <text evidence="1">Belongs to the N-acetylmuramoyl-L-alanine amidase 2 family.</text>
</comment>
<dbReference type="InterPro" id="IPR006619">
    <property type="entry name" value="PGRP_domain_met/bac"/>
</dbReference>
<dbReference type="RefSeq" id="WP_334315988.1">
    <property type="nucleotide sequence ID" value="NZ_CP065938.1"/>
</dbReference>
<keyword evidence="5" id="KW-1185">Reference proteome</keyword>
<sequence length="136" mass="15346">MRKINKIIIHCSATKPTQDIGAAEIDMWHKKQGWDEIGYHFVIRRNGETEKGRDIEIAGAHCKGQNKNSIGICLAGGIDENGRAENNFTDKQFQSLRNLAAKLKKEYPNATLHGHNEFANKACPCFDVREFFKGMV</sequence>
<dbReference type="SUPFAM" id="SSF55846">
    <property type="entry name" value="N-acetylmuramoyl-L-alanine amidase-like"/>
    <property type="match status" value="1"/>
</dbReference>
<dbReference type="Proteomes" id="UP001058120">
    <property type="component" value="Chromosome"/>
</dbReference>
<name>A0ABY5Y592_9BACT</name>
<feature type="domain" description="N-acetylmuramoyl-L-alanine amidase" evidence="2">
    <location>
        <begin position="1"/>
        <end position="125"/>
    </location>
</feature>
<evidence type="ECO:0000259" key="3">
    <source>
        <dbReference type="SMART" id="SM00701"/>
    </source>
</evidence>
<dbReference type="SMART" id="SM00701">
    <property type="entry name" value="PGRP"/>
    <property type="match status" value="1"/>
</dbReference>
<dbReference type="CDD" id="cd06583">
    <property type="entry name" value="PGRP"/>
    <property type="match status" value="1"/>
</dbReference>
<evidence type="ECO:0000313" key="5">
    <source>
        <dbReference type="Proteomes" id="UP001058120"/>
    </source>
</evidence>
<dbReference type="InterPro" id="IPR002502">
    <property type="entry name" value="Amidase_domain"/>
</dbReference>
<feature type="domain" description="Peptidoglycan recognition protein family" evidence="3">
    <location>
        <begin position="1"/>
        <end position="119"/>
    </location>
</feature>
<dbReference type="EMBL" id="CP065938">
    <property type="protein sequence ID" value="UWX06383.1"/>
    <property type="molecule type" value="Genomic_DNA"/>
</dbReference>
<dbReference type="PANTHER" id="PTHR11022">
    <property type="entry name" value="PEPTIDOGLYCAN RECOGNITION PROTEIN"/>
    <property type="match status" value="1"/>
</dbReference>
<dbReference type="Gene3D" id="3.40.80.10">
    <property type="entry name" value="Peptidoglycan recognition protein-like"/>
    <property type="match status" value="1"/>
</dbReference>
<gene>
    <name evidence="4" type="ORF">JBF11_03460</name>
</gene>
<organism evidence="4 5">
    <name type="scientific">Taurinivorans muris</name>
    <dbReference type="NCBI Taxonomy" id="2787751"/>
    <lineage>
        <taxon>Bacteria</taxon>
        <taxon>Pseudomonadati</taxon>
        <taxon>Thermodesulfobacteriota</taxon>
        <taxon>Desulfovibrionia</taxon>
        <taxon>Desulfovibrionales</taxon>
        <taxon>Desulfovibrionaceae</taxon>
        <taxon>Taurinivorans</taxon>
    </lineage>
</organism>
<accession>A0ABY5Y592</accession>
<protein>
    <submittedName>
        <fullName evidence="4">N-acetylmuramoyl-L-alanine amidase</fullName>
    </submittedName>
</protein>
<dbReference type="InterPro" id="IPR015510">
    <property type="entry name" value="PGRP"/>
</dbReference>
<dbReference type="Pfam" id="PF01510">
    <property type="entry name" value="Amidase_2"/>
    <property type="match status" value="1"/>
</dbReference>
<dbReference type="SMART" id="SM00644">
    <property type="entry name" value="Ami_2"/>
    <property type="match status" value="1"/>
</dbReference>
<evidence type="ECO:0000313" key="4">
    <source>
        <dbReference type="EMBL" id="UWX06383.1"/>
    </source>
</evidence>